<dbReference type="STRING" id="1754192.A0A1Y1XNT3"/>
<dbReference type="Pfam" id="PF03031">
    <property type="entry name" value="NIF"/>
    <property type="match status" value="1"/>
</dbReference>
<dbReference type="CDD" id="cd07521">
    <property type="entry name" value="HAD_FCP1-like"/>
    <property type="match status" value="1"/>
</dbReference>
<dbReference type="InterPro" id="IPR036412">
    <property type="entry name" value="HAD-like_sf"/>
</dbReference>
<evidence type="ECO:0000259" key="6">
    <source>
        <dbReference type="PROSITE" id="PS50969"/>
    </source>
</evidence>
<evidence type="ECO:0000256" key="2">
    <source>
        <dbReference type="ARBA" id="ARBA00022912"/>
    </source>
</evidence>
<dbReference type="InterPro" id="IPR011948">
    <property type="entry name" value="Dullard_phosphatase"/>
</dbReference>
<evidence type="ECO:0000256" key="5">
    <source>
        <dbReference type="SAM" id="MobiDB-lite"/>
    </source>
</evidence>
<evidence type="ECO:0000313" key="7">
    <source>
        <dbReference type="EMBL" id="ORX87409.1"/>
    </source>
</evidence>
<sequence>MSRLRKSSKSSSTDNTNKPTMGKKNISQLSIQKFIVTSPRKSSLSKQDNTPSASTSNTQNNVTNTQNKTLLSKKMNNHEKSKFRNAVLSPKLKLKSSKKKRLTKEEKKKKKKNENSTDSQQLSLLSFFSPAYHLFKKISSPFKNDKNGKVNTTDSAIEMDYSMTSKLENAQKEENEVEDYIMVDDDMEDDDADDYEEYEEFDPFDFIRSLPPLEPDREPILPPKPNDGPEITLVLDLDETLVHCTTTEMDDYDVMFPVELNGQVFQVSGRYRPYCAEFLEKAAEMFEIVIFTASQKVYANTLLDLMDPTHKLISYRLFRDECVTVYGNYLKDLSVLGRDLSKTIIIDNSIYAFGYQLENGIPITSWYSDKNDKELLCILEFLQTLIGAYDVRPFLKEKYNLIDRANASYNRYANETTDDTDSSSPTTPSKPITTVATASTASFITSSPQQKSPMLYTK</sequence>
<reference evidence="7 8" key="1">
    <citation type="submission" date="2016-08" db="EMBL/GenBank/DDBJ databases">
        <title>A Parts List for Fungal Cellulosomes Revealed by Comparative Genomics.</title>
        <authorList>
            <consortium name="DOE Joint Genome Institute"/>
            <person name="Haitjema C.H."/>
            <person name="Gilmore S.P."/>
            <person name="Henske J.K."/>
            <person name="Solomon K.V."/>
            <person name="De Groot R."/>
            <person name="Kuo A."/>
            <person name="Mondo S.J."/>
            <person name="Salamov A.A."/>
            <person name="Labutti K."/>
            <person name="Zhao Z."/>
            <person name="Chiniquy J."/>
            <person name="Barry K."/>
            <person name="Brewer H.M."/>
            <person name="Purvine S.O."/>
            <person name="Wright A.T."/>
            <person name="Boxma B."/>
            <person name="Van Alen T."/>
            <person name="Hackstein J.H."/>
            <person name="Baker S.E."/>
            <person name="Grigoriev I.V."/>
            <person name="O'Malley M.A."/>
        </authorList>
    </citation>
    <scope>NUCLEOTIDE SEQUENCE [LARGE SCALE GENOMIC DNA]</scope>
    <source>
        <strain evidence="7 8">S4</strain>
    </source>
</reference>
<name>A0A1Y1XNT3_9FUNG</name>
<evidence type="ECO:0000256" key="1">
    <source>
        <dbReference type="ARBA" id="ARBA00022801"/>
    </source>
</evidence>
<proteinExistence type="inferred from homology"/>
<comment type="caution">
    <text evidence="7">The sequence shown here is derived from an EMBL/GenBank/DDBJ whole genome shotgun (WGS) entry which is preliminary data.</text>
</comment>
<dbReference type="SMART" id="SM00577">
    <property type="entry name" value="CPDc"/>
    <property type="match status" value="1"/>
</dbReference>
<dbReference type="InterPro" id="IPR023214">
    <property type="entry name" value="HAD_sf"/>
</dbReference>
<dbReference type="InterPro" id="IPR004274">
    <property type="entry name" value="FCP1_dom"/>
</dbReference>
<keyword evidence="1" id="KW-0378">Hydrolase</keyword>
<feature type="compositionally biased region" description="Low complexity" evidence="5">
    <location>
        <begin position="54"/>
        <end position="69"/>
    </location>
</feature>
<evidence type="ECO:0000256" key="4">
    <source>
        <dbReference type="ARBA" id="ARBA00038355"/>
    </source>
</evidence>
<dbReference type="GO" id="GO:0004721">
    <property type="term" value="F:phosphoprotein phosphatase activity"/>
    <property type="evidence" value="ECO:0007669"/>
    <property type="project" value="UniProtKB-KW"/>
</dbReference>
<organism evidence="7 8">
    <name type="scientific">Anaeromyces robustus</name>
    <dbReference type="NCBI Taxonomy" id="1754192"/>
    <lineage>
        <taxon>Eukaryota</taxon>
        <taxon>Fungi</taxon>
        <taxon>Fungi incertae sedis</taxon>
        <taxon>Chytridiomycota</taxon>
        <taxon>Chytridiomycota incertae sedis</taxon>
        <taxon>Neocallimastigomycetes</taxon>
        <taxon>Neocallimastigales</taxon>
        <taxon>Neocallimastigaceae</taxon>
        <taxon>Anaeromyces</taxon>
    </lineage>
</organism>
<dbReference type="Gene3D" id="3.40.50.1000">
    <property type="entry name" value="HAD superfamily/HAD-like"/>
    <property type="match status" value="1"/>
</dbReference>
<feature type="region of interest" description="Disordered" evidence="5">
    <location>
        <begin position="414"/>
        <end position="434"/>
    </location>
</feature>
<dbReference type="OrthoDB" id="277011at2759"/>
<dbReference type="AlphaFoldDB" id="A0A1Y1XNT3"/>
<protein>
    <recommendedName>
        <fullName evidence="6">FCP1 homology domain-containing protein</fullName>
    </recommendedName>
</protein>
<dbReference type="NCBIfam" id="TIGR02251">
    <property type="entry name" value="HIF-SF_euk"/>
    <property type="match status" value="1"/>
</dbReference>
<evidence type="ECO:0000256" key="3">
    <source>
        <dbReference type="ARBA" id="ARBA00037324"/>
    </source>
</evidence>
<feature type="compositionally biased region" description="Polar residues" evidence="5">
    <location>
        <begin position="39"/>
        <end position="53"/>
    </location>
</feature>
<feature type="region of interest" description="Disordered" evidence="5">
    <location>
        <begin position="1"/>
        <end position="119"/>
    </location>
</feature>
<gene>
    <name evidence="7" type="ORF">BCR32DRAFT_161465</name>
</gene>
<feature type="compositionally biased region" description="Polar residues" evidence="5">
    <location>
        <begin position="13"/>
        <end position="31"/>
    </location>
</feature>
<dbReference type="PROSITE" id="PS50969">
    <property type="entry name" value="FCP1"/>
    <property type="match status" value="1"/>
</dbReference>
<dbReference type="EMBL" id="MCFG01000009">
    <property type="protein sequence ID" value="ORX87409.1"/>
    <property type="molecule type" value="Genomic_DNA"/>
</dbReference>
<dbReference type="PANTHER" id="PTHR12210">
    <property type="entry name" value="DULLARD PROTEIN PHOSPHATASE"/>
    <property type="match status" value="1"/>
</dbReference>
<keyword evidence="8" id="KW-1185">Reference proteome</keyword>
<accession>A0A1Y1XNT3</accession>
<dbReference type="SUPFAM" id="SSF56784">
    <property type="entry name" value="HAD-like"/>
    <property type="match status" value="1"/>
</dbReference>
<keyword evidence="2" id="KW-0904">Protein phosphatase</keyword>
<dbReference type="Proteomes" id="UP000193944">
    <property type="component" value="Unassembled WGS sequence"/>
</dbReference>
<dbReference type="FunFam" id="3.40.50.1000:FF:000015">
    <property type="entry name" value="CTD small phosphatase-like protein 2"/>
    <property type="match status" value="1"/>
</dbReference>
<reference evidence="7 8" key="2">
    <citation type="submission" date="2016-08" db="EMBL/GenBank/DDBJ databases">
        <title>Pervasive Adenine N6-methylation of Active Genes in Fungi.</title>
        <authorList>
            <consortium name="DOE Joint Genome Institute"/>
            <person name="Mondo S.J."/>
            <person name="Dannebaum R.O."/>
            <person name="Kuo R.C."/>
            <person name="Labutti K."/>
            <person name="Haridas S."/>
            <person name="Kuo A."/>
            <person name="Salamov A."/>
            <person name="Ahrendt S.R."/>
            <person name="Lipzen A."/>
            <person name="Sullivan W."/>
            <person name="Andreopoulos W.B."/>
            <person name="Clum A."/>
            <person name="Lindquist E."/>
            <person name="Daum C."/>
            <person name="Ramamoorthy G.K."/>
            <person name="Gryganskyi A."/>
            <person name="Culley D."/>
            <person name="Magnuson J.K."/>
            <person name="James T.Y."/>
            <person name="O'Malley M.A."/>
            <person name="Stajich J.E."/>
            <person name="Spatafora J.W."/>
            <person name="Visel A."/>
            <person name="Grigoriev I.V."/>
        </authorList>
    </citation>
    <scope>NUCLEOTIDE SEQUENCE [LARGE SCALE GENOMIC DNA]</scope>
    <source>
        <strain evidence="7 8">S4</strain>
    </source>
</reference>
<dbReference type="GO" id="GO:0005634">
    <property type="term" value="C:nucleus"/>
    <property type="evidence" value="ECO:0007669"/>
    <property type="project" value="UniProtKB-ARBA"/>
</dbReference>
<comment type="similarity">
    <text evidence="4">Belongs to the CTDSPL2 family.</text>
</comment>
<comment type="function">
    <text evidence="3">Probable phosphatase.</text>
</comment>
<feature type="compositionally biased region" description="Basic residues" evidence="5">
    <location>
        <begin position="92"/>
        <end position="112"/>
    </location>
</feature>
<evidence type="ECO:0000313" key="8">
    <source>
        <dbReference type="Proteomes" id="UP000193944"/>
    </source>
</evidence>
<feature type="compositionally biased region" description="Low complexity" evidence="5">
    <location>
        <begin position="422"/>
        <end position="434"/>
    </location>
</feature>
<feature type="domain" description="FCP1 homology" evidence="6">
    <location>
        <begin position="226"/>
        <end position="385"/>
    </location>
</feature>
<dbReference type="InterPro" id="IPR050365">
    <property type="entry name" value="TIM50"/>
</dbReference>